<name>A0ABZ3EX22_9FIRM</name>
<accession>A0ABZ3EX22</accession>
<dbReference type="RefSeq" id="WP_342757430.1">
    <property type="nucleotide sequence ID" value="NZ_CP146256.1"/>
</dbReference>
<protein>
    <submittedName>
        <fullName evidence="4">TetR/AcrR family transcriptional regulator</fullName>
    </submittedName>
</protein>
<feature type="DNA-binding region" description="H-T-H motif" evidence="2">
    <location>
        <begin position="46"/>
        <end position="65"/>
    </location>
</feature>
<gene>
    <name evidence="4" type="ORF">V6984_20360</name>
</gene>
<keyword evidence="1 2" id="KW-0238">DNA-binding</keyword>
<evidence type="ECO:0000256" key="2">
    <source>
        <dbReference type="PROSITE-ProRule" id="PRU00335"/>
    </source>
</evidence>
<proteinExistence type="predicted"/>
<dbReference type="InterPro" id="IPR050624">
    <property type="entry name" value="HTH-type_Tx_Regulator"/>
</dbReference>
<evidence type="ECO:0000313" key="5">
    <source>
        <dbReference type="Proteomes" id="UP001451571"/>
    </source>
</evidence>
<dbReference type="Pfam" id="PF00440">
    <property type="entry name" value="TetR_N"/>
    <property type="match status" value="1"/>
</dbReference>
<feature type="domain" description="HTH tetR-type" evidence="3">
    <location>
        <begin position="23"/>
        <end position="83"/>
    </location>
</feature>
<reference evidence="4 5" key="1">
    <citation type="submission" date="2024-02" db="EMBL/GenBank/DDBJ databases">
        <title>Bacterial strain from lacustrine sediment.</title>
        <authorList>
            <person name="Petit C."/>
            <person name="Fadhlaoui K."/>
        </authorList>
    </citation>
    <scope>NUCLEOTIDE SEQUENCE [LARGE SCALE GENOMIC DNA]</scope>
    <source>
        <strain evidence="4 5">IPX-CK</strain>
    </source>
</reference>
<dbReference type="PRINTS" id="PR00455">
    <property type="entry name" value="HTHTETR"/>
</dbReference>
<dbReference type="PANTHER" id="PTHR43479">
    <property type="entry name" value="ACREF/ENVCD OPERON REPRESSOR-RELATED"/>
    <property type="match status" value="1"/>
</dbReference>
<evidence type="ECO:0000256" key="1">
    <source>
        <dbReference type="ARBA" id="ARBA00023125"/>
    </source>
</evidence>
<evidence type="ECO:0000259" key="3">
    <source>
        <dbReference type="PROSITE" id="PS50977"/>
    </source>
</evidence>
<organism evidence="4 5">
    <name type="scientific">Kineothrix sedimenti</name>
    <dbReference type="NCBI Taxonomy" id="3123317"/>
    <lineage>
        <taxon>Bacteria</taxon>
        <taxon>Bacillati</taxon>
        <taxon>Bacillota</taxon>
        <taxon>Clostridia</taxon>
        <taxon>Lachnospirales</taxon>
        <taxon>Lachnospiraceae</taxon>
        <taxon>Kineothrix</taxon>
    </lineage>
</organism>
<dbReference type="PANTHER" id="PTHR43479:SF11">
    <property type="entry name" value="ACREF_ENVCD OPERON REPRESSOR-RELATED"/>
    <property type="match status" value="1"/>
</dbReference>
<sequence>MSKMNSEVKQREVLRLSNKESNKITRECIESALILLMAEKEYNEITISEIVKRAGVSRTAYYRNYESKEDILKTLLHDLIADINGAMEQFSYITEQEKYWKTLFVTIKAHTDTLRTLIKAGFGYVILEEITKHTTDSIAEEDTKSRYDMIFWSGAVYNILINWVQYGMKQTEDEMVQICLYIIENFNK</sequence>
<dbReference type="InterPro" id="IPR009057">
    <property type="entry name" value="Homeodomain-like_sf"/>
</dbReference>
<evidence type="ECO:0000313" key="4">
    <source>
        <dbReference type="EMBL" id="XAH73829.1"/>
    </source>
</evidence>
<dbReference type="InterPro" id="IPR001647">
    <property type="entry name" value="HTH_TetR"/>
</dbReference>
<dbReference type="PROSITE" id="PS50977">
    <property type="entry name" value="HTH_TETR_2"/>
    <property type="match status" value="1"/>
</dbReference>
<dbReference type="Proteomes" id="UP001451571">
    <property type="component" value="Chromosome"/>
</dbReference>
<keyword evidence="5" id="KW-1185">Reference proteome</keyword>
<dbReference type="Gene3D" id="1.10.357.10">
    <property type="entry name" value="Tetracycline Repressor, domain 2"/>
    <property type="match status" value="1"/>
</dbReference>
<dbReference type="EMBL" id="CP146256">
    <property type="protein sequence ID" value="XAH73829.1"/>
    <property type="molecule type" value="Genomic_DNA"/>
</dbReference>
<dbReference type="SUPFAM" id="SSF46689">
    <property type="entry name" value="Homeodomain-like"/>
    <property type="match status" value="1"/>
</dbReference>